<evidence type="ECO:0000256" key="4">
    <source>
        <dbReference type="ARBA" id="ARBA00023002"/>
    </source>
</evidence>
<reference evidence="9" key="1">
    <citation type="journal article" date="2019" name="Int. J. Syst. Evol. Microbiol.">
        <title>The Global Catalogue of Microorganisms (GCM) 10K type strain sequencing project: providing services to taxonomists for standard genome sequencing and annotation.</title>
        <authorList>
            <consortium name="The Broad Institute Genomics Platform"/>
            <consortium name="The Broad Institute Genome Sequencing Center for Infectious Disease"/>
            <person name="Wu L."/>
            <person name="Ma J."/>
        </authorList>
    </citation>
    <scope>NUCLEOTIDE SEQUENCE [LARGE SCALE GENOMIC DNA]</scope>
    <source>
        <strain evidence="9">JCM 18303</strain>
    </source>
</reference>
<evidence type="ECO:0000256" key="5">
    <source>
        <dbReference type="ARBA" id="ARBA00023033"/>
    </source>
</evidence>
<dbReference type="Gene3D" id="3.50.50.60">
    <property type="entry name" value="FAD/NAD(P)-binding domain"/>
    <property type="match status" value="1"/>
</dbReference>
<evidence type="ECO:0000313" key="8">
    <source>
        <dbReference type="EMBL" id="GAA5163199.1"/>
    </source>
</evidence>
<protein>
    <submittedName>
        <fullName evidence="8">FAD-dependent monooxygenase</fullName>
    </submittedName>
</protein>
<dbReference type="PANTHER" id="PTHR13789">
    <property type="entry name" value="MONOOXYGENASE"/>
    <property type="match status" value="1"/>
</dbReference>
<keyword evidence="2" id="KW-0285">Flavoprotein</keyword>
<dbReference type="InterPro" id="IPR050493">
    <property type="entry name" value="FAD-dep_Monooxygenase_BioMet"/>
</dbReference>
<dbReference type="EMBL" id="BAABJP010000029">
    <property type="protein sequence ID" value="GAA5163199.1"/>
    <property type="molecule type" value="Genomic_DNA"/>
</dbReference>
<dbReference type="Pfam" id="PF01494">
    <property type="entry name" value="FAD_binding_3"/>
    <property type="match status" value="1"/>
</dbReference>
<dbReference type="PRINTS" id="PR00420">
    <property type="entry name" value="RNGMNOXGNASE"/>
</dbReference>
<dbReference type="Proteomes" id="UP001428817">
    <property type="component" value="Unassembled WGS sequence"/>
</dbReference>
<evidence type="ECO:0000313" key="9">
    <source>
        <dbReference type="Proteomes" id="UP001428817"/>
    </source>
</evidence>
<feature type="domain" description="FAD-binding" evidence="7">
    <location>
        <begin position="19"/>
        <end position="356"/>
    </location>
</feature>
<dbReference type="GO" id="GO:0004497">
    <property type="term" value="F:monooxygenase activity"/>
    <property type="evidence" value="ECO:0007669"/>
    <property type="project" value="UniProtKB-KW"/>
</dbReference>
<name>A0ABP9QJX9_9PSEU</name>
<keyword evidence="5 8" id="KW-0503">Monooxygenase</keyword>
<dbReference type="RefSeq" id="WP_185060833.1">
    <property type="nucleotide sequence ID" value="NZ_BAABJP010000029.1"/>
</dbReference>
<evidence type="ECO:0000256" key="1">
    <source>
        <dbReference type="ARBA" id="ARBA00001974"/>
    </source>
</evidence>
<comment type="cofactor">
    <cofactor evidence="1">
        <name>FAD</name>
        <dbReference type="ChEBI" id="CHEBI:57692"/>
    </cofactor>
</comment>
<accession>A0ABP9QJX9</accession>
<dbReference type="SUPFAM" id="SSF54373">
    <property type="entry name" value="FAD-linked reductases, C-terminal domain"/>
    <property type="match status" value="1"/>
</dbReference>
<proteinExistence type="predicted"/>
<evidence type="ECO:0000256" key="3">
    <source>
        <dbReference type="ARBA" id="ARBA00022827"/>
    </source>
</evidence>
<keyword evidence="4" id="KW-0560">Oxidoreductase</keyword>
<dbReference type="InterPro" id="IPR036188">
    <property type="entry name" value="FAD/NAD-bd_sf"/>
</dbReference>
<evidence type="ECO:0000256" key="2">
    <source>
        <dbReference type="ARBA" id="ARBA00022630"/>
    </source>
</evidence>
<sequence>MTSGREAPVRSGEPDEPLAIIGGGVGGLTAALALQRFGFRVTVFEQAHQLREIGAGVTITPNAMHALDFLGVGPRVVDASGPAPRYAVCDTDGRILELGPPTEEILPAFGAAYVNARRADLHAALVDAILARDPDCVRLNHRFEHLEQDAEGVDLRFGNGERIRAGAVIGCDGGASRVRSVVFGREEVAYTGQTAFRALVPASAVPAEIIATPYRLYVGRGRTLIHYEVRRGELMNLLGIVLEPNWQAEGWSIPAEPAEFLDQFADFPAPVRKLIHAVPPGSLYKWGLRDRDPLDTWTSGRVATLGDAAHPFLPFLGQGACIAIEDGLVLGRALAATPDLEQGFARYEAARKQRANGLQLASREQARHHQGVAGDRPGPGNTAAARGLFSYNPATVPI</sequence>
<keyword evidence="9" id="KW-1185">Reference proteome</keyword>
<feature type="region of interest" description="Disordered" evidence="6">
    <location>
        <begin position="357"/>
        <end position="386"/>
    </location>
</feature>
<evidence type="ECO:0000256" key="6">
    <source>
        <dbReference type="SAM" id="MobiDB-lite"/>
    </source>
</evidence>
<keyword evidence="3" id="KW-0274">FAD</keyword>
<gene>
    <name evidence="8" type="ORF">GCM10023321_49700</name>
</gene>
<evidence type="ECO:0000259" key="7">
    <source>
        <dbReference type="Pfam" id="PF01494"/>
    </source>
</evidence>
<dbReference type="SUPFAM" id="SSF51905">
    <property type="entry name" value="FAD/NAD(P)-binding domain"/>
    <property type="match status" value="1"/>
</dbReference>
<dbReference type="InterPro" id="IPR002938">
    <property type="entry name" value="FAD-bd"/>
</dbReference>
<dbReference type="PANTHER" id="PTHR13789:SF318">
    <property type="entry name" value="GERANYLGERANYL DIPHOSPHATE REDUCTASE"/>
    <property type="match status" value="1"/>
</dbReference>
<comment type="caution">
    <text evidence="8">The sequence shown here is derived from an EMBL/GenBank/DDBJ whole genome shotgun (WGS) entry which is preliminary data.</text>
</comment>
<organism evidence="8 9">
    <name type="scientific">Pseudonocardia eucalypti</name>
    <dbReference type="NCBI Taxonomy" id="648755"/>
    <lineage>
        <taxon>Bacteria</taxon>
        <taxon>Bacillati</taxon>
        <taxon>Actinomycetota</taxon>
        <taxon>Actinomycetes</taxon>
        <taxon>Pseudonocardiales</taxon>
        <taxon>Pseudonocardiaceae</taxon>
        <taxon>Pseudonocardia</taxon>
    </lineage>
</organism>